<dbReference type="Proteomes" id="UP001277761">
    <property type="component" value="Unassembled WGS sequence"/>
</dbReference>
<dbReference type="SUPFAM" id="SSF51261">
    <property type="entry name" value="Duplicated hybrid motif"/>
    <property type="match status" value="1"/>
</dbReference>
<name>A0ABU4VHA7_9ACTN</name>
<evidence type="ECO:0000256" key="2">
    <source>
        <dbReference type="SAM" id="Phobius"/>
    </source>
</evidence>
<feature type="region of interest" description="Disordered" evidence="1">
    <location>
        <begin position="131"/>
        <end position="185"/>
    </location>
</feature>
<reference evidence="3 4" key="1">
    <citation type="submission" date="2023-11" db="EMBL/GenBank/DDBJ databases">
        <authorList>
            <person name="Xu M."/>
            <person name="Jiang T."/>
        </authorList>
    </citation>
    <scope>NUCLEOTIDE SEQUENCE [LARGE SCALE GENOMIC DNA]</scope>
    <source>
        <strain evidence="3 4">SD</strain>
    </source>
</reference>
<feature type="transmembrane region" description="Helical" evidence="2">
    <location>
        <begin position="198"/>
        <end position="220"/>
    </location>
</feature>
<dbReference type="EMBL" id="JAXAVX010000002">
    <property type="protein sequence ID" value="MDX8151195.1"/>
    <property type="molecule type" value="Genomic_DNA"/>
</dbReference>
<dbReference type="CDD" id="cd12797">
    <property type="entry name" value="M23_peptidase"/>
    <property type="match status" value="1"/>
</dbReference>
<feature type="compositionally biased region" description="Basic residues" evidence="1">
    <location>
        <begin position="221"/>
        <end position="230"/>
    </location>
</feature>
<dbReference type="RefSeq" id="WP_319953346.1">
    <property type="nucleotide sequence ID" value="NZ_JAXAVX010000002.1"/>
</dbReference>
<evidence type="ECO:0000256" key="1">
    <source>
        <dbReference type="SAM" id="MobiDB-lite"/>
    </source>
</evidence>
<feature type="compositionally biased region" description="Low complexity" evidence="1">
    <location>
        <begin position="152"/>
        <end position="177"/>
    </location>
</feature>
<accession>A0ABU4VHA7</accession>
<evidence type="ECO:0000313" key="4">
    <source>
        <dbReference type="Proteomes" id="UP001277761"/>
    </source>
</evidence>
<keyword evidence="4" id="KW-1185">Reference proteome</keyword>
<organism evidence="3 4">
    <name type="scientific">Patulibacter brassicae</name>
    <dbReference type="NCBI Taxonomy" id="1705717"/>
    <lineage>
        <taxon>Bacteria</taxon>
        <taxon>Bacillati</taxon>
        <taxon>Actinomycetota</taxon>
        <taxon>Thermoleophilia</taxon>
        <taxon>Solirubrobacterales</taxon>
        <taxon>Patulibacteraceae</taxon>
        <taxon>Patulibacter</taxon>
    </lineage>
</organism>
<protein>
    <recommendedName>
        <fullName evidence="5">Peptidase M23 domain-containing protein</fullName>
    </recommendedName>
</protein>
<dbReference type="Gene3D" id="2.70.70.10">
    <property type="entry name" value="Glucose Permease (Domain IIA)"/>
    <property type="match status" value="1"/>
</dbReference>
<sequence>MDAPPALVRPVDGPVTAGYRYDRRAPFRRGRRRVVRFSVPAGAPVRAPCTGRVTFSGRTPRSRTVTVRCGAWAVTVSGVAPGAVARGRRATAGQRLGRAGGRTVALGVRRPADPFGYVDPTPLLAAPRAPRRFVPLGPAPRGRLRTPERAPRGAPAPRGTPLARVAPPVAPADVPTPSLQPAPGAAVLRPGDRPAPPWAWVGLALAAVGLPGLALGRSAVRRAARTRRHSGGGAAASSERTR</sequence>
<keyword evidence="2" id="KW-1133">Transmembrane helix</keyword>
<feature type="region of interest" description="Disordered" evidence="1">
    <location>
        <begin position="221"/>
        <end position="242"/>
    </location>
</feature>
<evidence type="ECO:0000313" key="3">
    <source>
        <dbReference type="EMBL" id="MDX8151195.1"/>
    </source>
</evidence>
<evidence type="ECO:0008006" key="5">
    <source>
        <dbReference type="Google" id="ProtNLM"/>
    </source>
</evidence>
<proteinExistence type="predicted"/>
<keyword evidence="2" id="KW-0812">Transmembrane</keyword>
<gene>
    <name evidence="3" type="ORF">SK069_06300</name>
</gene>
<keyword evidence="2" id="KW-0472">Membrane</keyword>
<dbReference type="InterPro" id="IPR011055">
    <property type="entry name" value="Dup_hybrid_motif"/>
</dbReference>
<comment type="caution">
    <text evidence="3">The sequence shown here is derived from an EMBL/GenBank/DDBJ whole genome shotgun (WGS) entry which is preliminary data.</text>
</comment>